<organism evidence="6 7">
    <name type="scientific">Lentzea flava</name>
    <dbReference type="NCBI Taxonomy" id="103732"/>
    <lineage>
        <taxon>Bacteria</taxon>
        <taxon>Bacillati</taxon>
        <taxon>Actinomycetota</taxon>
        <taxon>Actinomycetes</taxon>
        <taxon>Pseudonocardiales</taxon>
        <taxon>Pseudonocardiaceae</taxon>
        <taxon>Lentzea</taxon>
    </lineage>
</organism>
<dbReference type="Pfam" id="PF21036">
    <property type="entry name" value="EryCIII-like_N"/>
    <property type="match status" value="1"/>
</dbReference>
<dbReference type="RefSeq" id="WP_189258490.1">
    <property type="nucleotide sequence ID" value="NZ_BMRE01000050.1"/>
</dbReference>
<evidence type="ECO:0000259" key="5">
    <source>
        <dbReference type="Pfam" id="PF21036"/>
    </source>
</evidence>
<evidence type="ECO:0000313" key="6">
    <source>
        <dbReference type="EMBL" id="GGU72074.1"/>
    </source>
</evidence>
<sequence length="413" mass="44772">MRVMFAVWPAASHLYPAIPLAWALQGAGHEVCFASSHDLADTITAAGLNAVGLGDPDTMPSLDYETVQRFTLDDEDRDRVIDAFADDPAEREAATMFATFLMTSMRMFHHGPGRLPGVDDLVDFAVAWKPDLVLWDMLWPAAAIAARVSGAAHARQLWGPDYCGWAVENLPRDANPLVEMMRPLAQRHGVELDDDLLLGQWTIDPTPEELRIPTATRVVPVRRIPYTGVQTLPESLYGRPEKPRVALTLGMSHRNIGGPEAAIATMLEMVGGLDIEVVATLNAEQLAGQTVPPNVSTVDFVPLGQLLPTCSAIIHHGGGGTLTTAVAHKVPQLIDSGGFESFTYSRYALDNGAGLTIDQDEQTVDEMRKRLMQVIEDPAFAAGTERLHASWLAMPSPNDIVPVLEGLTAAHRA</sequence>
<dbReference type="EMBL" id="BMRE01000050">
    <property type="protein sequence ID" value="GGU72074.1"/>
    <property type="molecule type" value="Genomic_DNA"/>
</dbReference>
<keyword evidence="2" id="KW-0328">Glycosyltransferase</keyword>
<dbReference type="PANTHER" id="PTHR48050:SF13">
    <property type="entry name" value="STEROL 3-BETA-GLUCOSYLTRANSFERASE UGT80A2"/>
    <property type="match status" value="1"/>
</dbReference>
<dbReference type="Gene3D" id="3.40.50.2000">
    <property type="entry name" value="Glycogen Phosphorylase B"/>
    <property type="match status" value="2"/>
</dbReference>
<evidence type="ECO:0000256" key="2">
    <source>
        <dbReference type="ARBA" id="ARBA00022676"/>
    </source>
</evidence>
<dbReference type="InterPro" id="IPR048284">
    <property type="entry name" value="EryCIII-like_N"/>
</dbReference>
<keyword evidence="7" id="KW-1185">Reference proteome</keyword>
<dbReference type="PANTHER" id="PTHR48050">
    <property type="entry name" value="STEROL 3-BETA-GLUCOSYLTRANSFERASE"/>
    <property type="match status" value="1"/>
</dbReference>
<dbReference type="SUPFAM" id="SSF53756">
    <property type="entry name" value="UDP-Glycosyltransferase/glycogen phosphorylase"/>
    <property type="match status" value="1"/>
</dbReference>
<evidence type="ECO:0000259" key="4">
    <source>
        <dbReference type="Pfam" id="PF06722"/>
    </source>
</evidence>
<feature type="domain" description="Erythromycin biosynthesis protein CIII-like N-terminal" evidence="5">
    <location>
        <begin position="22"/>
        <end position="250"/>
    </location>
</feature>
<evidence type="ECO:0000256" key="1">
    <source>
        <dbReference type="ARBA" id="ARBA00006962"/>
    </source>
</evidence>
<dbReference type="InterPro" id="IPR010610">
    <property type="entry name" value="EryCIII-like_C"/>
</dbReference>
<accession>A0ABQ2V7E4</accession>
<evidence type="ECO:0000313" key="7">
    <source>
        <dbReference type="Proteomes" id="UP000649573"/>
    </source>
</evidence>
<name>A0ABQ2V7E4_9PSEU</name>
<dbReference type="InterPro" id="IPR002213">
    <property type="entry name" value="UDP_glucos_trans"/>
</dbReference>
<dbReference type="Proteomes" id="UP000649573">
    <property type="component" value="Unassembled WGS sequence"/>
</dbReference>
<keyword evidence="3 6" id="KW-0808">Transferase</keyword>
<dbReference type="Pfam" id="PF06722">
    <property type="entry name" value="EryCIII-like_C"/>
    <property type="match status" value="1"/>
</dbReference>
<dbReference type="InterPro" id="IPR050426">
    <property type="entry name" value="Glycosyltransferase_28"/>
</dbReference>
<dbReference type="CDD" id="cd03784">
    <property type="entry name" value="GT1_Gtf-like"/>
    <property type="match status" value="1"/>
</dbReference>
<dbReference type="GO" id="GO:0016740">
    <property type="term" value="F:transferase activity"/>
    <property type="evidence" value="ECO:0007669"/>
    <property type="project" value="UniProtKB-KW"/>
</dbReference>
<comment type="similarity">
    <text evidence="1">Belongs to the glycosyltransferase 28 family.</text>
</comment>
<reference evidence="7" key="1">
    <citation type="journal article" date="2019" name="Int. J. Syst. Evol. Microbiol.">
        <title>The Global Catalogue of Microorganisms (GCM) 10K type strain sequencing project: providing services to taxonomists for standard genome sequencing and annotation.</title>
        <authorList>
            <consortium name="The Broad Institute Genomics Platform"/>
            <consortium name="The Broad Institute Genome Sequencing Center for Infectious Disease"/>
            <person name="Wu L."/>
            <person name="Ma J."/>
        </authorList>
    </citation>
    <scope>NUCLEOTIDE SEQUENCE [LARGE SCALE GENOMIC DNA]</scope>
    <source>
        <strain evidence="7">JCM 3296</strain>
    </source>
</reference>
<proteinExistence type="inferred from homology"/>
<evidence type="ECO:0000256" key="3">
    <source>
        <dbReference type="ARBA" id="ARBA00022679"/>
    </source>
</evidence>
<protein>
    <submittedName>
        <fullName evidence="6">Glycosyl transferase</fullName>
    </submittedName>
</protein>
<comment type="caution">
    <text evidence="6">The sequence shown here is derived from an EMBL/GenBank/DDBJ whole genome shotgun (WGS) entry which is preliminary data.</text>
</comment>
<gene>
    <name evidence="6" type="ORF">GCM10010178_74700</name>
</gene>
<feature type="domain" description="Erythromycin biosynthesis protein CIII-like C-terminal" evidence="4">
    <location>
        <begin position="265"/>
        <end position="406"/>
    </location>
</feature>